<gene>
    <name evidence="3" type="ORF">S12H4_04779</name>
</gene>
<accession>X1R0M8</accession>
<dbReference type="Gene3D" id="3.40.50.300">
    <property type="entry name" value="P-loop containing nucleotide triphosphate hydrolases"/>
    <property type="match status" value="1"/>
</dbReference>
<organism evidence="3">
    <name type="scientific">marine sediment metagenome</name>
    <dbReference type="NCBI Taxonomy" id="412755"/>
    <lineage>
        <taxon>unclassified sequences</taxon>
        <taxon>metagenomes</taxon>
        <taxon>ecological metagenomes</taxon>
    </lineage>
</organism>
<evidence type="ECO:0008006" key="4">
    <source>
        <dbReference type="Google" id="ProtNLM"/>
    </source>
</evidence>
<dbReference type="PANTHER" id="PTHR47957">
    <property type="entry name" value="ATP-DEPENDENT HELICASE HRQ1"/>
    <property type="match status" value="1"/>
</dbReference>
<evidence type="ECO:0000313" key="3">
    <source>
        <dbReference type="EMBL" id="GAI60641.1"/>
    </source>
</evidence>
<dbReference type="Pfam" id="PF22982">
    <property type="entry name" value="WHD_HRQ1"/>
    <property type="match status" value="1"/>
</dbReference>
<protein>
    <recommendedName>
        <fullName evidence="4">Helicase C-terminal domain-containing protein</fullName>
    </recommendedName>
</protein>
<reference evidence="3" key="1">
    <citation type="journal article" date="2014" name="Front. Microbiol.">
        <title>High frequency of phylogenetically diverse reductive dehalogenase-homologous genes in deep subseafloor sedimentary metagenomes.</title>
        <authorList>
            <person name="Kawai M."/>
            <person name="Futagami T."/>
            <person name="Toyoda A."/>
            <person name="Takaki Y."/>
            <person name="Nishi S."/>
            <person name="Hori S."/>
            <person name="Arai W."/>
            <person name="Tsubouchi T."/>
            <person name="Morono Y."/>
            <person name="Uchiyama I."/>
            <person name="Ito T."/>
            <person name="Fujiyama A."/>
            <person name="Inagaki F."/>
            <person name="Takami H."/>
        </authorList>
    </citation>
    <scope>NUCLEOTIDE SEQUENCE</scope>
    <source>
        <strain evidence="3">Expedition CK06-06</strain>
    </source>
</reference>
<dbReference type="EMBL" id="BARW01001516">
    <property type="protein sequence ID" value="GAI60641.1"/>
    <property type="molecule type" value="Genomic_DNA"/>
</dbReference>
<dbReference type="GO" id="GO:0005634">
    <property type="term" value="C:nucleus"/>
    <property type="evidence" value="ECO:0007669"/>
    <property type="project" value="TreeGrafter"/>
</dbReference>
<evidence type="ECO:0000259" key="2">
    <source>
        <dbReference type="Pfam" id="PF22982"/>
    </source>
</evidence>
<dbReference type="PANTHER" id="PTHR47957:SF3">
    <property type="entry name" value="ATP-DEPENDENT HELICASE HRQ1"/>
    <property type="match status" value="1"/>
</dbReference>
<dbReference type="InterPro" id="IPR018973">
    <property type="entry name" value="MZB"/>
</dbReference>
<sequence length="417" mass="46056">MATTALELGIDIGDLEATVLTGYPGSIASTWQQAGRSGRGRDESLSFLIGLDNPLDQYFMRHPDFFFQKIFENALVNPSNPYILRAHLLCAAWELPLSSDEEKLFGYAVNQERAELEAQRLLKEHNGKWYLSSAIAYPAQGINIRATSWENFAIIDTSTDSLLETIEASVAFFQVHPGAIYLHQGESYLVTELDLANRTAYAEPTTAAYYTQAKDITDLHIVRVTREKECGQAKVCLGEVEVTTTVVGFKKKAQFTEEVIGEEPLDLPPQHFPTVALWFDFPPEVIARLDKAQLDFAGGLHAAEHAAIAILPLFALCDRNDIGGVSTPFHPDTGRAQIFIYDAYPGGIGIAEKGFDLVEELWQATLKAITECPCQEGCPSCIQSPKCGNNNKPLDKKAAQILLEGLLGEKDDWKKDD</sequence>
<feature type="domain" description="MrfA-like Zn-binding" evidence="1">
    <location>
        <begin position="303"/>
        <end position="382"/>
    </location>
</feature>
<dbReference type="Pfam" id="PF09369">
    <property type="entry name" value="MZB"/>
    <property type="match status" value="1"/>
</dbReference>
<dbReference type="GO" id="GO:0043138">
    <property type="term" value="F:3'-5' DNA helicase activity"/>
    <property type="evidence" value="ECO:0007669"/>
    <property type="project" value="TreeGrafter"/>
</dbReference>
<name>X1R0M8_9ZZZZ</name>
<dbReference type="InterPro" id="IPR055227">
    <property type="entry name" value="HRQ1_WHD"/>
</dbReference>
<dbReference type="GO" id="GO:0036297">
    <property type="term" value="P:interstrand cross-link repair"/>
    <property type="evidence" value="ECO:0007669"/>
    <property type="project" value="TreeGrafter"/>
</dbReference>
<dbReference type="InterPro" id="IPR027417">
    <property type="entry name" value="P-loop_NTPase"/>
</dbReference>
<dbReference type="SUPFAM" id="SSF52540">
    <property type="entry name" value="P-loop containing nucleoside triphosphate hydrolases"/>
    <property type="match status" value="1"/>
</dbReference>
<evidence type="ECO:0000259" key="1">
    <source>
        <dbReference type="Pfam" id="PF09369"/>
    </source>
</evidence>
<proteinExistence type="predicted"/>
<comment type="caution">
    <text evidence="3">The sequence shown here is derived from an EMBL/GenBank/DDBJ whole genome shotgun (WGS) entry which is preliminary data.</text>
</comment>
<dbReference type="AlphaFoldDB" id="X1R0M8"/>
<dbReference type="GO" id="GO:0006289">
    <property type="term" value="P:nucleotide-excision repair"/>
    <property type="evidence" value="ECO:0007669"/>
    <property type="project" value="TreeGrafter"/>
</dbReference>
<feature type="domain" description="ATP-dependent helicase HRQ1 winged helix" evidence="2">
    <location>
        <begin position="76"/>
        <end position="147"/>
    </location>
</feature>